<accession>A0A3N5CWD7</accession>
<dbReference type="InterPro" id="IPR050902">
    <property type="entry name" value="ABC_Transporter_SBP"/>
</dbReference>
<sequence length="263" mass="27175">MALWLGGCAAAPASAPAAPGAPTIVSLNPCADAILAQVAAPAQVLALSHYSHDPAASSLPQSVARRYRVTGGTAEEVIALAPDLVVADSFLPPATRAALERAGIRIETVGMVSTLAESEAQVRALARVAGHPAAGDSLVARIEAAWDDYARPGRKLRTLLWQQGGIVPGEATLAAAMLEHAGFASHSAARGLGQGAYLPLEEVLADPPELVLVTGDERALTHPALRARGDIAWRHLDPSLLYCGGPTIPRALARLAAIRDELS</sequence>
<evidence type="ECO:0000313" key="3">
    <source>
        <dbReference type="EMBL" id="RPF72646.1"/>
    </source>
</evidence>
<evidence type="ECO:0000259" key="2">
    <source>
        <dbReference type="Pfam" id="PF01497"/>
    </source>
</evidence>
<reference evidence="3 4" key="1">
    <citation type="submission" date="2018-11" db="EMBL/GenBank/DDBJ databases">
        <title>Erythrobacter spongiae sp. nov., isolated from a marine sponge.</title>
        <authorList>
            <person name="Zhuang L."/>
            <person name="Luo L."/>
        </authorList>
    </citation>
    <scope>NUCLEOTIDE SEQUENCE [LARGE SCALE GENOMIC DNA]</scope>
    <source>
        <strain evidence="3 4">HN-E23</strain>
    </source>
</reference>
<gene>
    <name evidence="3" type="ORF">EG799_02945</name>
</gene>
<feature type="chain" id="PRO_5018070422" evidence="1">
    <location>
        <begin position="18"/>
        <end position="263"/>
    </location>
</feature>
<evidence type="ECO:0000313" key="4">
    <source>
        <dbReference type="Proteomes" id="UP000275232"/>
    </source>
</evidence>
<dbReference type="PANTHER" id="PTHR30535">
    <property type="entry name" value="VITAMIN B12-BINDING PROTEIN"/>
    <property type="match status" value="1"/>
</dbReference>
<feature type="domain" description="Fe/B12 periplasmic-binding" evidence="2">
    <location>
        <begin position="24"/>
        <end position="216"/>
    </location>
</feature>
<comment type="caution">
    <text evidence="3">The sequence shown here is derived from an EMBL/GenBank/DDBJ whole genome shotgun (WGS) entry which is preliminary data.</text>
</comment>
<dbReference type="AlphaFoldDB" id="A0A3N5CWD7"/>
<dbReference type="PANTHER" id="PTHR30535:SF35">
    <property type="entry name" value="PERIPLASMIC BINDING PROTEIN"/>
    <property type="match status" value="1"/>
</dbReference>
<dbReference type="Gene3D" id="3.40.50.1980">
    <property type="entry name" value="Nitrogenase molybdenum iron protein domain"/>
    <property type="match status" value="2"/>
</dbReference>
<keyword evidence="4" id="KW-1185">Reference proteome</keyword>
<dbReference type="EMBL" id="RPFZ01000001">
    <property type="protein sequence ID" value="RPF72646.1"/>
    <property type="molecule type" value="Genomic_DNA"/>
</dbReference>
<organism evidence="3 4">
    <name type="scientific">Aurantiacibacter spongiae</name>
    <dbReference type="NCBI Taxonomy" id="2488860"/>
    <lineage>
        <taxon>Bacteria</taxon>
        <taxon>Pseudomonadati</taxon>
        <taxon>Pseudomonadota</taxon>
        <taxon>Alphaproteobacteria</taxon>
        <taxon>Sphingomonadales</taxon>
        <taxon>Erythrobacteraceae</taxon>
        <taxon>Aurantiacibacter</taxon>
    </lineage>
</organism>
<name>A0A3N5CWD7_9SPHN</name>
<protein>
    <submittedName>
        <fullName evidence="3">Iron ABC transporter substrate-binding protein</fullName>
    </submittedName>
</protein>
<feature type="signal peptide" evidence="1">
    <location>
        <begin position="1"/>
        <end position="17"/>
    </location>
</feature>
<dbReference type="OrthoDB" id="1632039at2"/>
<dbReference type="Pfam" id="PF01497">
    <property type="entry name" value="Peripla_BP_2"/>
    <property type="match status" value="1"/>
</dbReference>
<evidence type="ECO:0000256" key="1">
    <source>
        <dbReference type="SAM" id="SignalP"/>
    </source>
</evidence>
<keyword evidence="1" id="KW-0732">Signal</keyword>
<proteinExistence type="predicted"/>
<dbReference type="InterPro" id="IPR002491">
    <property type="entry name" value="ABC_transptr_periplasmic_BD"/>
</dbReference>
<dbReference type="Proteomes" id="UP000275232">
    <property type="component" value="Unassembled WGS sequence"/>
</dbReference>
<dbReference type="SUPFAM" id="SSF53807">
    <property type="entry name" value="Helical backbone' metal receptor"/>
    <property type="match status" value="1"/>
</dbReference>